<feature type="domain" description="Arrestin C-terminal-like" evidence="1">
    <location>
        <begin position="154"/>
        <end position="284"/>
    </location>
</feature>
<evidence type="ECO:0000313" key="3">
    <source>
        <dbReference type="Proteomes" id="UP000310189"/>
    </source>
</evidence>
<proteinExistence type="predicted"/>
<comment type="caution">
    <text evidence="2">The sequence shown here is derived from an EMBL/GenBank/DDBJ whole genome shotgun (WGS) entry which is preliminary data.</text>
</comment>
<evidence type="ECO:0000259" key="1">
    <source>
        <dbReference type="Pfam" id="PF02752"/>
    </source>
</evidence>
<name>A0A4T0FFN9_9BASI</name>
<sequence length="322" mass="36478">MLEVKIRPVSGNIHRQFPVHGYLGLSRCKVVGVAYTQMSDGKPMRAKELNVKIKCVEMAFGKSNTLYESTEVLWRSPRGESSQLGEVQKEFRLSIPANNNLPSSIQLHNYRIIWKLEVNLVHDKISFVGDTKTSNLNRYSPLYKQLSTYSQRVDQLDYRTYLNCLSYKSSDSLFASIHLTLLNDKIAVKRLTMSLDRRVQFKAQKSSLFRSNVNITRLVEEVVTPRLQPQQPQSFSFKSAIPKSKSSLSWSIGESLLTNLIDIQFFITFTAVIKNSNGSTSSIALDSKEITLLSITNNQLLYAMESTRPSSRHVSSVQTIAL</sequence>
<reference evidence="2 3" key="1">
    <citation type="submission" date="2019-03" db="EMBL/GenBank/DDBJ databases">
        <title>Sequencing 23 genomes of Wallemia ichthyophaga.</title>
        <authorList>
            <person name="Gostincar C."/>
        </authorList>
    </citation>
    <scope>NUCLEOTIDE SEQUENCE [LARGE SCALE GENOMIC DNA]</scope>
    <source>
        <strain evidence="2 3">EXF-5753</strain>
    </source>
</reference>
<dbReference type="AlphaFoldDB" id="A0A4T0FFN9"/>
<gene>
    <name evidence="2" type="ORF">E3P99_03347</name>
</gene>
<accession>A0A4T0FFN9</accession>
<evidence type="ECO:0000313" key="2">
    <source>
        <dbReference type="EMBL" id="TIA87157.1"/>
    </source>
</evidence>
<keyword evidence="3" id="KW-1185">Reference proteome</keyword>
<dbReference type="InterPro" id="IPR011022">
    <property type="entry name" value="Arrestin_C-like"/>
</dbReference>
<organism evidence="2 3">
    <name type="scientific">Wallemia hederae</name>
    <dbReference type="NCBI Taxonomy" id="1540922"/>
    <lineage>
        <taxon>Eukaryota</taxon>
        <taxon>Fungi</taxon>
        <taxon>Dikarya</taxon>
        <taxon>Basidiomycota</taxon>
        <taxon>Wallemiomycotina</taxon>
        <taxon>Wallemiomycetes</taxon>
        <taxon>Wallemiales</taxon>
        <taxon>Wallemiaceae</taxon>
        <taxon>Wallemia</taxon>
    </lineage>
</organism>
<dbReference type="OrthoDB" id="3230530at2759"/>
<dbReference type="Pfam" id="PF02752">
    <property type="entry name" value="Arrestin_C"/>
    <property type="match status" value="1"/>
</dbReference>
<dbReference type="Proteomes" id="UP000310189">
    <property type="component" value="Unassembled WGS sequence"/>
</dbReference>
<protein>
    <recommendedName>
        <fullName evidence="1">Arrestin C-terminal-like domain-containing protein</fullName>
    </recommendedName>
</protein>
<dbReference type="EMBL" id="SPNW01000063">
    <property type="protein sequence ID" value="TIA87157.1"/>
    <property type="molecule type" value="Genomic_DNA"/>
</dbReference>